<evidence type="ECO:0000256" key="2">
    <source>
        <dbReference type="ARBA" id="ARBA00005042"/>
    </source>
</evidence>
<evidence type="ECO:0000256" key="14">
    <source>
        <dbReference type="ARBA" id="ARBA00048586"/>
    </source>
</evidence>
<name>A0A8J7QK84_9BACT</name>
<feature type="transmembrane region" description="Helical" evidence="17">
    <location>
        <begin position="143"/>
        <end position="168"/>
    </location>
</feature>
<keyword evidence="19" id="KW-1185">Reference proteome</keyword>
<evidence type="ECO:0000256" key="9">
    <source>
        <dbReference type="ARBA" id="ARBA00022989"/>
    </source>
</evidence>
<evidence type="ECO:0000256" key="5">
    <source>
        <dbReference type="ARBA" id="ARBA00014944"/>
    </source>
</evidence>
<reference evidence="18" key="1">
    <citation type="submission" date="2021-03" db="EMBL/GenBank/DDBJ databases">
        <authorList>
            <person name="Wang G."/>
        </authorList>
    </citation>
    <scope>NUCLEOTIDE SEQUENCE</scope>
    <source>
        <strain evidence="18">KCTC 12899</strain>
    </source>
</reference>
<evidence type="ECO:0000256" key="16">
    <source>
        <dbReference type="RuleBase" id="RU003750"/>
    </source>
</evidence>
<evidence type="ECO:0000256" key="17">
    <source>
        <dbReference type="SAM" id="Phobius"/>
    </source>
</evidence>
<dbReference type="EMBL" id="JAFREP010000025">
    <property type="protein sequence ID" value="MBO1321500.1"/>
    <property type="molecule type" value="Genomic_DNA"/>
</dbReference>
<keyword evidence="6" id="KW-0444">Lipid biosynthesis</keyword>
<dbReference type="Gene3D" id="1.20.120.1760">
    <property type="match status" value="1"/>
</dbReference>
<dbReference type="InterPro" id="IPR043130">
    <property type="entry name" value="CDP-OH_PTrfase_TM_dom"/>
</dbReference>
<feature type="transmembrane region" description="Helical" evidence="17">
    <location>
        <begin position="120"/>
        <end position="137"/>
    </location>
</feature>
<evidence type="ECO:0000256" key="10">
    <source>
        <dbReference type="ARBA" id="ARBA00023098"/>
    </source>
</evidence>
<evidence type="ECO:0000313" key="18">
    <source>
        <dbReference type="EMBL" id="MBO1321500.1"/>
    </source>
</evidence>
<evidence type="ECO:0000256" key="1">
    <source>
        <dbReference type="ARBA" id="ARBA00004141"/>
    </source>
</evidence>
<evidence type="ECO:0000256" key="4">
    <source>
        <dbReference type="ARBA" id="ARBA00013170"/>
    </source>
</evidence>
<dbReference type="RefSeq" id="WP_207861474.1">
    <property type="nucleotide sequence ID" value="NZ_JAFREP010000025.1"/>
</dbReference>
<dbReference type="GO" id="GO:0046474">
    <property type="term" value="P:glycerophospholipid biosynthetic process"/>
    <property type="evidence" value="ECO:0007669"/>
    <property type="project" value="TreeGrafter"/>
</dbReference>
<comment type="similarity">
    <text evidence="3 16">Belongs to the CDP-alcohol phosphatidyltransferase class-I family.</text>
</comment>
<evidence type="ECO:0000313" key="19">
    <source>
        <dbReference type="Proteomes" id="UP000664417"/>
    </source>
</evidence>
<accession>A0A8J7QK84</accession>
<evidence type="ECO:0000256" key="6">
    <source>
        <dbReference type="ARBA" id="ARBA00022516"/>
    </source>
</evidence>
<dbReference type="EC" id="2.7.8.5" evidence="4 15"/>
<evidence type="ECO:0000256" key="8">
    <source>
        <dbReference type="ARBA" id="ARBA00022692"/>
    </source>
</evidence>
<comment type="pathway">
    <text evidence="2">Phospholipid metabolism; phosphatidylglycerol biosynthesis; phosphatidylglycerol from CDP-diacylglycerol: step 1/2.</text>
</comment>
<keyword evidence="11 17" id="KW-0472">Membrane</keyword>
<comment type="catalytic activity">
    <reaction evidence="14">
        <text>a CDP-1,2-diacyl-sn-glycerol + sn-glycerol 3-phosphate = a 1,2-diacyl-sn-glycero-3-phospho-(1'-sn-glycero-3'-phosphate) + CMP + H(+)</text>
        <dbReference type="Rhea" id="RHEA:12593"/>
        <dbReference type="ChEBI" id="CHEBI:15378"/>
        <dbReference type="ChEBI" id="CHEBI:57597"/>
        <dbReference type="ChEBI" id="CHEBI:58332"/>
        <dbReference type="ChEBI" id="CHEBI:60110"/>
        <dbReference type="ChEBI" id="CHEBI:60377"/>
        <dbReference type="EC" id="2.7.8.5"/>
    </reaction>
</comment>
<evidence type="ECO:0000256" key="12">
    <source>
        <dbReference type="ARBA" id="ARBA00023209"/>
    </source>
</evidence>
<dbReference type="PROSITE" id="PS00379">
    <property type="entry name" value="CDP_ALCOHOL_P_TRANSF"/>
    <property type="match status" value="1"/>
</dbReference>
<proteinExistence type="inferred from homology"/>
<protein>
    <recommendedName>
        <fullName evidence="5 15">CDP-diacylglycerol--glycerol-3-phosphate 3-phosphatidyltransferase</fullName>
        <ecNumber evidence="4 15">2.7.8.5</ecNumber>
    </recommendedName>
</protein>
<keyword evidence="10" id="KW-0443">Lipid metabolism</keyword>
<keyword evidence="8 17" id="KW-0812">Transmembrane</keyword>
<dbReference type="Proteomes" id="UP000664417">
    <property type="component" value="Unassembled WGS sequence"/>
</dbReference>
<dbReference type="AlphaFoldDB" id="A0A8J7QK84"/>
<keyword evidence="9 17" id="KW-1133">Transmembrane helix</keyword>
<feature type="transmembrane region" description="Helical" evidence="17">
    <location>
        <begin position="7"/>
        <end position="25"/>
    </location>
</feature>
<dbReference type="GO" id="GO:0008444">
    <property type="term" value="F:CDP-diacylglycerol-glycerol-3-phosphate 3-phosphatidyltransferase activity"/>
    <property type="evidence" value="ECO:0007669"/>
    <property type="project" value="UniProtKB-UniRule"/>
</dbReference>
<dbReference type="Pfam" id="PF01066">
    <property type="entry name" value="CDP-OH_P_transf"/>
    <property type="match status" value="1"/>
</dbReference>
<gene>
    <name evidence="18" type="primary">pgsA</name>
    <name evidence="18" type="ORF">J3U88_23660</name>
</gene>
<dbReference type="PANTHER" id="PTHR14269">
    <property type="entry name" value="CDP-DIACYLGLYCEROL--GLYCEROL-3-PHOSPHATE 3-PHOSPHATIDYLTRANSFERASE-RELATED"/>
    <property type="match status" value="1"/>
</dbReference>
<dbReference type="InterPro" id="IPR000462">
    <property type="entry name" value="CDP-OH_P_trans"/>
</dbReference>
<keyword evidence="7 16" id="KW-0808">Transferase</keyword>
<dbReference type="NCBIfam" id="TIGR00560">
    <property type="entry name" value="pgsA"/>
    <property type="match status" value="1"/>
</dbReference>
<comment type="caution">
    <text evidence="18">The sequence shown here is derived from an EMBL/GenBank/DDBJ whole genome shotgun (WGS) entry which is preliminary data.</text>
</comment>
<comment type="subcellular location">
    <subcellularLocation>
        <location evidence="1">Membrane</location>
        <topology evidence="1">Multi-pass membrane protein</topology>
    </subcellularLocation>
</comment>
<dbReference type="InterPro" id="IPR050324">
    <property type="entry name" value="CDP-alcohol_PTase-I"/>
</dbReference>
<keyword evidence="13" id="KW-1208">Phospholipid metabolism</keyword>
<evidence type="ECO:0000256" key="7">
    <source>
        <dbReference type="ARBA" id="ARBA00022679"/>
    </source>
</evidence>
<evidence type="ECO:0000256" key="15">
    <source>
        <dbReference type="NCBIfam" id="TIGR00560"/>
    </source>
</evidence>
<keyword evidence="12" id="KW-0594">Phospholipid biosynthesis</keyword>
<dbReference type="InterPro" id="IPR004570">
    <property type="entry name" value="Phosphatidylglycerol_P_synth"/>
</dbReference>
<dbReference type="InterPro" id="IPR048254">
    <property type="entry name" value="CDP_ALCOHOL_P_TRANSF_CS"/>
</dbReference>
<organism evidence="18 19">
    <name type="scientific">Acanthopleuribacter pedis</name>
    <dbReference type="NCBI Taxonomy" id="442870"/>
    <lineage>
        <taxon>Bacteria</taxon>
        <taxon>Pseudomonadati</taxon>
        <taxon>Acidobacteriota</taxon>
        <taxon>Holophagae</taxon>
        <taxon>Acanthopleuribacterales</taxon>
        <taxon>Acanthopleuribacteraceae</taxon>
        <taxon>Acanthopleuribacter</taxon>
    </lineage>
</organism>
<dbReference type="PIRSF" id="PIRSF000847">
    <property type="entry name" value="Phos_ph_gly_syn"/>
    <property type="match status" value="1"/>
</dbReference>
<evidence type="ECO:0000256" key="11">
    <source>
        <dbReference type="ARBA" id="ARBA00023136"/>
    </source>
</evidence>
<dbReference type="PANTHER" id="PTHR14269:SF62">
    <property type="entry name" value="CDP-DIACYLGLYCEROL--GLYCEROL-3-PHOSPHATE 3-PHOSPHATIDYLTRANSFERASE 1, CHLOROPLASTIC"/>
    <property type="match status" value="1"/>
</dbReference>
<evidence type="ECO:0000256" key="13">
    <source>
        <dbReference type="ARBA" id="ARBA00023264"/>
    </source>
</evidence>
<sequence length="192" mass="21327">MNGPTILTLLRIALIPFILIFSGLGDPWNTWVSLGIFLAASLTDWLDGYLARRNNQVTMLGKLLDPLADKLLVLTALLVLLENRHVPAWLVIFMIGREMAITGLRAFLAAERIVLAAGQLGKVKMVFQVIALSFLFLSDVEKIFNTIGLITAYVALFFSMLSAFRYVADFWQLLGEKIMAEQNQKGANHDGS</sequence>
<evidence type="ECO:0000256" key="3">
    <source>
        <dbReference type="ARBA" id="ARBA00010441"/>
    </source>
</evidence>
<dbReference type="GO" id="GO:0016020">
    <property type="term" value="C:membrane"/>
    <property type="evidence" value="ECO:0007669"/>
    <property type="project" value="UniProtKB-SubCell"/>
</dbReference>